<proteinExistence type="predicted"/>
<protein>
    <submittedName>
        <fullName evidence="2">Uncharacterized protein</fullName>
    </submittedName>
</protein>
<keyword evidence="3" id="KW-1185">Reference proteome</keyword>
<accession>A0ABM8SBI3</accession>
<reference evidence="2 3" key="1">
    <citation type="submission" date="2021-02" db="EMBL/GenBank/DDBJ databases">
        <authorList>
            <person name="Han P."/>
        </authorList>
    </citation>
    <scope>NUCLEOTIDE SEQUENCE [LARGE SCALE GENOMIC DNA]</scope>
    <source>
        <strain evidence="2">Candidatus Nitrospira sp. ZN2</strain>
    </source>
</reference>
<evidence type="ECO:0000313" key="2">
    <source>
        <dbReference type="EMBL" id="CAE6799748.1"/>
    </source>
</evidence>
<evidence type="ECO:0000256" key="1">
    <source>
        <dbReference type="SAM" id="MobiDB-lite"/>
    </source>
</evidence>
<evidence type="ECO:0000313" key="3">
    <source>
        <dbReference type="Proteomes" id="UP000675880"/>
    </source>
</evidence>
<gene>
    <name evidence="2" type="ORF">NSPZN2_80002</name>
</gene>
<feature type="region of interest" description="Disordered" evidence="1">
    <location>
        <begin position="99"/>
        <end position="119"/>
    </location>
</feature>
<dbReference type="Proteomes" id="UP000675880">
    <property type="component" value="Unassembled WGS sequence"/>
</dbReference>
<feature type="region of interest" description="Disordered" evidence="1">
    <location>
        <begin position="35"/>
        <end position="61"/>
    </location>
</feature>
<organism evidence="2 3">
    <name type="scientific">Nitrospira defluvii</name>
    <dbReference type="NCBI Taxonomy" id="330214"/>
    <lineage>
        <taxon>Bacteria</taxon>
        <taxon>Pseudomonadati</taxon>
        <taxon>Nitrospirota</taxon>
        <taxon>Nitrospiria</taxon>
        <taxon>Nitrospirales</taxon>
        <taxon>Nitrospiraceae</taxon>
        <taxon>Nitrospira</taxon>
    </lineage>
</organism>
<name>A0ABM8SBI3_9BACT</name>
<dbReference type="EMBL" id="CAJNBJ010000021">
    <property type="protein sequence ID" value="CAE6799748.1"/>
    <property type="molecule type" value="Genomic_DNA"/>
</dbReference>
<sequence length="119" mass="12232">MGMRFGANDLARVEAGDVAGTIELHVDVDGRAVVHPEADGEGKASCCGRAGSAGTGEAREESLAKPGVEAIGGCGRFRHDVSSQLNYVVTAVVRRRRRAGAWPAAPKGATRANTAAEST</sequence>
<comment type="caution">
    <text evidence="2">The sequence shown here is derived from an EMBL/GenBank/DDBJ whole genome shotgun (WGS) entry which is preliminary data.</text>
</comment>